<keyword evidence="3" id="KW-1185">Reference proteome</keyword>
<name>A0ABV5SJF1_9ACTN</name>
<dbReference type="RefSeq" id="WP_344984555.1">
    <property type="nucleotide sequence ID" value="NZ_BAAAXV010000001.1"/>
</dbReference>
<dbReference type="InterPro" id="IPR029069">
    <property type="entry name" value="HotDog_dom_sf"/>
</dbReference>
<dbReference type="SUPFAM" id="SSF54637">
    <property type="entry name" value="Thioesterase/thiol ester dehydrase-isomerase"/>
    <property type="match status" value="1"/>
</dbReference>
<dbReference type="InterPro" id="IPR054485">
    <property type="entry name" value="FlK-like_dom"/>
</dbReference>
<organism evidence="2 3">
    <name type="scientific">Nonomuraea helvata</name>
    <dbReference type="NCBI Taxonomy" id="37484"/>
    <lineage>
        <taxon>Bacteria</taxon>
        <taxon>Bacillati</taxon>
        <taxon>Actinomycetota</taxon>
        <taxon>Actinomycetes</taxon>
        <taxon>Streptosporangiales</taxon>
        <taxon>Streptosporangiaceae</taxon>
        <taxon>Nonomuraea</taxon>
    </lineage>
</organism>
<dbReference type="PIRSF" id="PIRSF014972">
    <property type="entry name" value="FlK"/>
    <property type="match status" value="1"/>
</dbReference>
<gene>
    <name evidence="2" type="ORF">ACFFSA_48290</name>
</gene>
<protein>
    <submittedName>
        <fullName evidence="2">Thioesterase family protein</fullName>
    </submittedName>
</protein>
<sequence>MDELKPGLEHTFRFRVPESKIVAALYPESPEFAVMPPVFATGFLVGLIEWTCVQAVVPCLDWPREQTVGTHVDLSHAAATPPGLEVTCRVRLTGVEGRRLRFEVAADDGYDVISTGTHERAVIDTARFTGRARSKGAPA</sequence>
<dbReference type="Pfam" id="PF22636">
    <property type="entry name" value="FlK"/>
    <property type="match status" value="1"/>
</dbReference>
<comment type="caution">
    <text evidence="2">The sequence shown here is derived from an EMBL/GenBank/DDBJ whole genome shotgun (WGS) entry which is preliminary data.</text>
</comment>
<dbReference type="Proteomes" id="UP001589532">
    <property type="component" value="Unassembled WGS sequence"/>
</dbReference>
<dbReference type="Gene3D" id="3.10.129.10">
    <property type="entry name" value="Hotdog Thioesterase"/>
    <property type="match status" value="1"/>
</dbReference>
<dbReference type="PANTHER" id="PTHR36934">
    <property type="entry name" value="BLR0278 PROTEIN"/>
    <property type="match status" value="1"/>
</dbReference>
<reference evidence="2 3" key="1">
    <citation type="submission" date="2024-09" db="EMBL/GenBank/DDBJ databases">
        <authorList>
            <person name="Sun Q."/>
            <person name="Mori K."/>
        </authorList>
    </citation>
    <scope>NUCLEOTIDE SEQUENCE [LARGE SCALE GENOMIC DNA]</scope>
    <source>
        <strain evidence="2 3">JCM 3143</strain>
    </source>
</reference>
<evidence type="ECO:0000313" key="3">
    <source>
        <dbReference type="Proteomes" id="UP001589532"/>
    </source>
</evidence>
<dbReference type="EMBL" id="JBHMBW010000103">
    <property type="protein sequence ID" value="MFB9630918.1"/>
    <property type="molecule type" value="Genomic_DNA"/>
</dbReference>
<dbReference type="PANTHER" id="PTHR36934:SF1">
    <property type="entry name" value="THIOESTERASE DOMAIN-CONTAINING PROTEIN"/>
    <property type="match status" value="1"/>
</dbReference>
<evidence type="ECO:0000313" key="2">
    <source>
        <dbReference type="EMBL" id="MFB9630918.1"/>
    </source>
</evidence>
<feature type="domain" description="Fluoroacetyl-CoA-specific thioesterase-like" evidence="1">
    <location>
        <begin position="34"/>
        <end position="125"/>
    </location>
</feature>
<evidence type="ECO:0000259" key="1">
    <source>
        <dbReference type="Pfam" id="PF22636"/>
    </source>
</evidence>
<accession>A0ABV5SJF1</accession>
<dbReference type="InterPro" id="IPR025540">
    <property type="entry name" value="FlK"/>
</dbReference>
<proteinExistence type="predicted"/>